<evidence type="ECO:0000313" key="2">
    <source>
        <dbReference type="EMBL" id="KAG8225721.1"/>
    </source>
</evidence>
<feature type="compositionally biased region" description="Pro residues" evidence="1">
    <location>
        <begin position="153"/>
        <end position="166"/>
    </location>
</feature>
<dbReference type="OrthoDB" id="8194960at2759"/>
<evidence type="ECO:0000313" key="3">
    <source>
        <dbReference type="Proteomes" id="UP000792457"/>
    </source>
</evidence>
<keyword evidence="3" id="KW-1185">Reference proteome</keyword>
<reference evidence="2" key="2">
    <citation type="submission" date="2017-10" db="EMBL/GenBank/DDBJ databases">
        <title>Ladona fulva Genome sequencing and assembly.</title>
        <authorList>
            <person name="Murali S."/>
            <person name="Richards S."/>
            <person name="Bandaranaike D."/>
            <person name="Bellair M."/>
            <person name="Blankenburg K."/>
            <person name="Chao H."/>
            <person name="Dinh H."/>
            <person name="Doddapaneni H."/>
            <person name="Dugan-Rocha S."/>
            <person name="Elkadiri S."/>
            <person name="Gnanaolivu R."/>
            <person name="Hernandez B."/>
            <person name="Skinner E."/>
            <person name="Javaid M."/>
            <person name="Lee S."/>
            <person name="Li M."/>
            <person name="Ming W."/>
            <person name="Munidasa M."/>
            <person name="Muniz J."/>
            <person name="Nguyen L."/>
            <person name="Hughes D."/>
            <person name="Osuji N."/>
            <person name="Pu L.-L."/>
            <person name="Puazo M."/>
            <person name="Qu C."/>
            <person name="Quiroz J."/>
            <person name="Raj R."/>
            <person name="Weissenberger G."/>
            <person name="Xin Y."/>
            <person name="Zou X."/>
            <person name="Han Y."/>
            <person name="Worley K."/>
            <person name="Muzny D."/>
            <person name="Gibbs R."/>
        </authorList>
    </citation>
    <scope>NUCLEOTIDE SEQUENCE</scope>
    <source>
        <strain evidence="2">Sampled in the wild</strain>
    </source>
</reference>
<protein>
    <submittedName>
        <fullName evidence="2">Uncharacterized protein</fullName>
    </submittedName>
</protein>
<name>A0A8K0JZU6_LADFU</name>
<reference evidence="2" key="1">
    <citation type="submission" date="2013-04" db="EMBL/GenBank/DDBJ databases">
        <authorList>
            <person name="Qu J."/>
            <person name="Murali S.C."/>
            <person name="Bandaranaike D."/>
            <person name="Bellair M."/>
            <person name="Blankenburg K."/>
            <person name="Chao H."/>
            <person name="Dinh H."/>
            <person name="Doddapaneni H."/>
            <person name="Downs B."/>
            <person name="Dugan-Rocha S."/>
            <person name="Elkadiri S."/>
            <person name="Gnanaolivu R.D."/>
            <person name="Hernandez B."/>
            <person name="Javaid M."/>
            <person name="Jayaseelan J.C."/>
            <person name="Lee S."/>
            <person name="Li M."/>
            <person name="Ming W."/>
            <person name="Munidasa M."/>
            <person name="Muniz J."/>
            <person name="Nguyen L."/>
            <person name="Ongeri F."/>
            <person name="Osuji N."/>
            <person name="Pu L.-L."/>
            <person name="Puazo M."/>
            <person name="Qu C."/>
            <person name="Quiroz J."/>
            <person name="Raj R."/>
            <person name="Weissenberger G."/>
            <person name="Xin Y."/>
            <person name="Zou X."/>
            <person name="Han Y."/>
            <person name="Richards S."/>
            <person name="Worley K."/>
            <person name="Muzny D."/>
            <person name="Gibbs R."/>
        </authorList>
    </citation>
    <scope>NUCLEOTIDE SEQUENCE</scope>
    <source>
        <strain evidence="2">Sampled in the wild</strain>
    </source>
</reference>
<dbReference type="Proteomes" id="UP000792457">
    <property type="component" value="Unassembled WGS sequence"/>
</dbReference>
<gene>
    <name evidence="2" type="ORF">J437_LFUL008106</name>
</gene>
<comment type="caution">
    <text evidence="2">The sequence shown here is derived from an EMBL/GenBank/DDBJ whole genome shotgun (WGS) entry which is preliminary data.</text>
</comment>
<sequence length="180" mass="20178">MFAISCPKFKSLTLEPVDIVDSKEDSVKRSKYDNHYPYHLYATAAPDPYHVYWYDTWANMSALSHWPASLFLKEAKDLLLPQSVPRNPLQPAAPSPIHRDSVAPSYLSHGPPVLLHPERVVPLSDSERFERTFQPNVALAPARRRGTSRRPTTSPPQTPGSLPPPDETVKACDSCINTYS</sequence>
<organism evidence="2 3">
    <name type="scientific">Ladona fulva</name>
    <name type="common">Scarce chaser dragonfly</name>
    <name type="synonym">Libellula fulva</name>
    <dbReference type="NCBI Taxonomy" id="123851"/>
    <lineage>
        <taxon>Eukaryota</taxon>
        <taxon>Metazoa</taxon>
        <taxon>Ecdysozoa</taxon>
        <taxon>Arthropoda</taxon>
        <taxon>Hexapoda</taxon>
        <taxon>Insecta</taxon>
        <taxon>Pterygota</taxon>
        <taxon>Palaeoptera</taxon>
        <taxon>Odonata</taxon>
        <taxon>Epiprocta</taxon>
        <taxon>Anisoptera</taxon>
        <taxon>Libelluloidea</taxon>
        <taxon>Libellulidae</taxon>
        <taxon>Ladona</taxon>
    </lineage>
</organism>
<evidence type="ECO:0000256" key="1">
    <source>
        <dbReference type="SAM" id="MobiDB-lite"/>
    </source>
</evidence>
<accession>A0A8K0JZU6</accession>
<proteinExistence type="predicted"/>
<dbReference type="EMBL" id="KZ308249">
    <property type="protein sequence ID" value="KAG8225721.1"/>
    <property type="molecule type" value="Genomic_DNA"/>
</dbReference>
<feature type="region of interest" description="Disordered" evidence="1">
    <location>
        <begin position="134"/>
        <end position="180"/>
    </location>
</feature>
<dbReference type="AlphaFoldDB" id="A0A8K0JZU6"/>